<sequence length="559" mass="61191">MADAFKPRTMKRKNVKGLALNSTPKPASAPSEGDAQVPGAVGNTESTRSDTLEIGLEFKLDLRSEDLVTLKEVGAGNGGTVAKVMHATTKVVMARKIIRVDVKENIRKQILRELQVGHDCNSPYIVTFYGAFQNESRDIVLCMEYMDCGSLDRISKEFGPVRIDVLGKITESILAGLVYLYENHRIMHRDIKPSNVLVNSRGNIKLCDFGVATETVNSVADTFVGTSTYMAPERIQGGAYTVRSDVWSVGLTVMELAVGRFPFDATDSAAGDRASAGPMGILDLLQQIVHEPAPKLPKSDAFPPILHEFVAKCLLKKSEERPTPRELYDKDAFLQAAKRTPVDLQKWARKMMHAQDRHSYLEPPAPASLKTATTTTSSSPSPDMTPRDTPATTVSAAPSHPTPTFGDIPLRNEVTSAHKQHFSPSSHHIPTSHHGDYSNHNQYAQQQPQHASHNSRSSQSSSRQQSPYLSLEHLSLESEEARNGRGRSPRTYSGEPRSAIDPPSRPHFPRALSSNHQGGLHTATLPMGAAPPPSGPLPPPPQSAGEAWRNQYRARENMT</sequence>
<protein>
    <submittedName>
        <fullName evidence="10">Dual specificity protein kinase FUZ7</fullName>
    </submittedName>
</protein>
<keyword evidence="4 10" id="KW-0418">Kinase</keyword>
<dbReference type="InterPro" id="IPR049613">
    <property type="entry name" value="Byr1-like_cat"/>
</dbReference>
<evidence type="ECO:0000256" key="8">
    <source>
        <dbReference type="SAM" id="MobiDB-lite"/>
    </source>
</evidence>
<keyword evidence="5 7" id="KW-0067">ATP-binding</keyword>
<feature type="domain" description="Protein kinase" evidence="9">
    <location>
        <begin position="67"/>
        <end position="334"/>
    </location>
</feature>
<dbReference type="SUPFAM" id="SSF56112">
    <property type="entry name" value="Protein kinase-like (PK-like)"/>
    <property type="match status" value="1"/>
</dbReference>
<dbReference type="GO" id="GO:0004712">
    <property type="term" value="F:protein serine/threonine/tyrosine kinase activity"/>
    <property type="evidence" value="ECO:0007669"/>
    <property type="project" value="UniProtKB-ARBA"/>
</dbReference>
<feature type="region of interest" description="Disordered" evidence="8">
    <location>
        <begin position="1"/>
        <end position="47"/>
    </location>
</feature>
<dbReference type="EMBL" id="JPOX01000009">
    <property type="protein sequence ID" value="KFX49378.1"/>
    <property type="molecule type" value="Genomic_DNA"/>
</dbReference>
<dbReference type="SMART" id="SM00220">
    <property type="entry name" value="S_TKc"/>
    <property type="match status" value="1"/>
</dbReference>
<feature type="compositionally biased region" description="Low complexity" evidence="8">
    <location>
        <begin position="367"/>
        <end position="390"/>
    </location>
</feature>
<evidence type="ECO:0000256" key="5">
    <source>
        <dbReference type="ARBA" id="ARBA00022840"/>
    </source>
</evidence>
<dbReference type="FunFam" id="3.30.200.20:FF:000261">
    <property type="entry name" value="MAP kinase kinase Ste7"/>
    <property type="match status" value="1"/>
</dbReference>
<dbReference type="Gene3D" id="3.30.200.20">
    <property type="entry name" value="Phosphorylase Kinase, domain 1"/>
    <property type="match status" value="1"/>
</dbReference>
<dbReference type="PROSITE" id="PS00107">
    <property type="entry name" value="PROTEIN_KINASE_ATP"/>
    <property type="match status" value="1"/>
</dbReference>
<dbReference type="InterPro" id="IPR000719">
    <property type="entry name" value="Prot_kinase_dom"/>
</dbReference>
<dbReference type="GO" id="GO:0004674">
    <property type="term" value="F:protein serine/threonine kinase activity"/>
    <property type="evidence" value="ECO:0007669"/>
    <property type="project" value="UniProtKB-KW"/>
</dbReference>
<keyword evidence="3 7" id="KW-0547">Nucleotide-binding</keyword>
<feature type="region of interest" description="Disordered" evidence="8">
    <location>
        <begin position="355"/>
        <end position="559"/>
    </location>
</feature>
<dbReference type="Gene3D" id="1.10.510.10">
    <property type="entry name" value="Transferase(Phosphotransferase) domain 1"/>
    <property type="match status" value="1"/>
</dbReference>
<keyword evidence="2" id="KW-0808">Transferase</keyword>
<dbReference type="EMBL" id="JPOX01000009">
    <property type="protein sequence ID" value="KFX49380.1"/>
    <property type="molecule type" value="Genomic_DNA"/>
</dbReference>
<evidence type="ECO:0000256" key="6">
    <source>
        <dbReference type="ARBA" id="ARBA00038035"/>
    </source>
</evidence>
<evidence type="ECO:0000256" key="4">
    <source>
        <dbReference type="ARBA" id="ARBA00022777"/>
    </source>
</evidence>
<evidence type="ECO:0000256" key="2">
    <source>
        <dbReference type="ARBA" id="ARBA00022679"/>
    </source>
</evidence>
<organism evidence="10">
    <name type="scientific">Talaromyces marneffei PM1</name>
    <dbReference type="NCBI Taxonomy" id="1077442"/>
    <lineage>
        <taxon>Eukaryota</taxon>
        <taxon>Fungi</taxon>
        <taxon>Dikarya</taxon>
        <taxon>Ascomycota</taxon>
        <taxon>Pezizomycotina</taxon>
        <taxon>Eurotiomycetes</taxon>
        <taxon>Eurotiomycetidae</taxon>
        <taxon>Eurotiales</taxon>
        <taxon>Trichocomaceae</taxon>
        <taxon>Talaromyces</taxon>
        <taxon>Talaromyces sect. Talaromyces</taxon>
    </lineage>
</organism>
<comment type="caution">
    <text evidence="10">The sequence shown here is derived from an EMBL/GenBank/DDBJ whole genome shotgun (WGS) entry which is preliminary data.</text>
</comment>
<accession>A0A093XVT7</accession>
<dbReference type="GO" id="GO:0005524">
    <property type="term" value="F:ATP binding"/>
    <property type="evidence" value="ECO:0007669"/>
    <property type="project" value="UniProtKB-UniRule"/>
</dbReference>
<feature type="compositionally biased region" description="Pro residues" evidence="8">
    <location>
        <begin position="529"/>
        <end position="542"/>
    </location>
</feature>
<dbReference type="EMBL" id="JPOX01000009">
    <property type="protein sequence ID" value="KFX49379.1"/>
    <property type="molecule type" value="Genomic_DNA"/>
</dbReference>
<dbReference type="InterPro" id="IPR011009">
    <property type="entry name" value="Kinase-like_dom_sf"/>
</dbReference>
<dbReference type="HOGENOM" id="CLU_000288_63_23_1"/>
<evidence type="ECO:0000256" key="1">
    <source>
        <dbReference type="ARBA" id="ARBA00022527"/>
    </source>
</evidence>
<dbReference type="PANTHER" id="PTHR47448:SF1">
    <property type="entry name" value="SERINE_THREONINE-PROTEIN KINASE STE7 HOMOLOG"/>
    <property type="match status" value="1"/>
</dbReference>
<dbReference type="InterPro" id="IPR050915">
    <property type="entry name" value="MAP_kinase_kinase"/>
</dbReference>
<evidence type="ECO:0000256" key="7">
    <source>
        <dbReference type="PROSITE-ProRule" id="PRU10141"/>
    </source>
</evidence>
<keyword evidence="1" id="KW-0723">Serine/threonine-protein kinase</keyword>
<gene>
    <name evidence="10" type="ORF">GQ26_0090480</name>
</gene>
<dbReference type="GO" id="GO:0000165">
    <property type="term" value="P:MAPK cascade"/>
    <property type="evidence" value="ECO:0007669"/>
    <property type="project" value="UniProtKB-ARBA"/>
</dbReference>
<dbReference type="eggNOG" id="KOG0581">
    <property type="taxonomic scope" value="Eukaryota"/>
</dbReference>
<evidence type="ECO:0000256" key="3">
    <source>
        <dbReference type="ARBA" id="ARBA00022741"/>
    </source>
</evidence>
<feature type="binding site" evidence="7">
    <location>
        <position position="96"/>
    </location>
    <ligand>
        <name>ATP</name>
        <dbReference type="ChEBI" id="CHEBI:30616"/>
    </ligand>
</feature>
<feature type="compositionally biased region" description="Basic and acidic residues" evidence="8">
    <location>
        <begin position="474"/>
        <end position="483"/>
    </location>
</feature>
<feature type="compositionally biased region" description="Polar residues" evidence="8">
    <location>
        <begin position="438"/>
        <end position="454"/>
    </location>
</feature>
<proteinExistence type="inferred from homology"/>
<reference evidence="10" key="1">
    <citation type="journal article" date="2014" name="PLoS Genet.">
        <title>Signature Gene Expression Reveals Novel Clues to the Molecular Mechanisms of Dimorphic Transition in Penicillium marneffei.</title>
        <authorList>
            <person name="Yang E."/>
            <person name="Wang G."/>
            <person name="Cai J."/>
            <person name="Woo P.C."/>
            <person name="Lau S.K."/>
            <person name="Yuen K.-Y."/>
            <person name="Chow W.-N."/>
            <person name="Lin X."/>
        </authorList>
    </citation>
    <scope>NUCLEOTIDE SEQUENCE [LARGE SCALE GENOMIC DNA]</scope>
    <source>
        <strain evidence="10">PM1</strain>
    </source>
</reference>
<dbReference type="InterPro" id="IPR008271">
    <property type="entry name" value="Ser/Thr_kinase_AS"/>
</dbReference>
<comment type="similarity">
    <text evidence="6">Belongs to the protein kinase superfamily. STE Ser/Thr protein kinase family. MAP kinase kinase subfamily.</text>
</comment>
<dbReference type="PROSITE" id="PS50011">
    <property type="entry name" value="PROTEIN_KINASE_DOM"/>
    <property type="match status" value="1"/>
</dbReference>
<dbReference type="PROSITE" id="PS00108">
    <property type="entry name" value="PROTEIN_KINASE_ST"/>
    <property type="match status" value="1"/>
</dbReference>
<dbReference type="InterPro" id="IPR017441">
    <property type="entry name" value="Protein_kinase_ATP_BS"/>
</dbReference>
<dbReference type="AlphaFoldDB" id="A0A093XVT7"/>
<feature type="compositionally biased region" description="Low complexity" evidence="8">
    <location>
        <begin position="455"/>
        <end position="473"/>
    </location>
</feature>
<dbReference type="FunFam" id="1.10.510.10:FF:000253">
    <property type="entry name" value="MAP kinase kinase Ste7"/>
    <property type="match status" value="1"/>
</dbReference>
<dbReference type="CDD" id="cd06620">
    <property type="entry name" value="PKc_Byr1_like"/>
    <property type="match status" value="1"/>
</dbReference>
<evidence type="ECO:0000313" key="10">
    <source>
        <dbReference type="EMBL" id="KFX49378.1"/>
    </source>
</evidence>
<dbReference type="PANTHER" id="PTHR47448">
    <property type="entry name" value="DUAL SPECIFICITY MITOGEN-ACTIVATED PROTEIN KINASE KINASE DSOR1-LIKE PROTEIN"/>
    <property type="match status" value="1"/>
</dbReference>
<evidence type="ECO:0000259" key="9">
    <source>
        <dbReference type="PROSITE" id="PS50011"/>
    </source>
</evidence>
<name>A0A093XVT7_TALMA</name>
<dbReference type="Pfam" id="PF00069">
    <property type="entry name" value="Pkinase"/>
    <property type="match status" value="1"/>
</dbReference>